<name>A0A6A6UBN5_9PEZI</name>
<feature type="compositionally biased region" description="Basic and acidic residues" evidence="1">
    <location>
        <begin position="87"/>
        <end position="104"/>
    </location>
</feature>
<feature type="compositionally biased region" description="Polar residues" evidence="1">
    <location>
        <begin position="1"/>
        <end position="22"/>
    </location>
</feature>
<feature type="compositionally biased region" description="Low complexity" evidence="1">
    <location>
        <begin position="437"/>
        <end position="459"/>
    </location>
</feature>
<feature type="region of interest" description="Disordered" evidence="1">
    <location>
        <begin position="1"/>
        <end position="25"/>
    </location>
</feature>
<dbReference type="EMBL" id="MU004235">
    <property type="protein sequence ID" value="KAF2669665.1"/>
    <property type="molecule type" value="Genomic_DNA"/>
</dbReference>
<feature type="region of interest" description="Disordered" evidence="1">
    <location>
        <begin position="40"/>
        <end position="321"/>
    </location>
</feature>
<dbReference type="Proteomes" id="UP000799302">
    <property type="component" value="Unassembled WGS sequence"/>
</dbReference>
<feature type="compositionally biased region" description="Low complexity" evidence="1">
    <location>
        <begin position="480"/>
        <end position="489"/>
    </location>
</feature>
<keyword evidence="3" id="KW-1185">Reference proteome</keyword>
<feature type="compositionally biased region" description="Polar residues" evidence="1">
    <location>
        <begin position="202"/>
        <end position="241"/>
    </location>
</feature>
<sequence>MANNDRNNKNSRPGPQENSRITDPSLWATFAERMMALALPDNIDIPRARFPSSPWDRFMAQQQNRTAHHPESPSLQNTSNQPSRGAPNEHSKPEVGTTHRERSARTGHTSTKSSQATRPKDRAKHASSKPRAEDRTARPKSATTSSALDEQMPDLLPLQSLISRPRAKPSSPTRPVQPAAAKQKWLPPPAPKQISPAKLKQPSPTRLKQPSLTRLKQPSLTKSEPSSSDKPTQLSSTQSKEPYSDRPEISESDQALMDLQKQLEKISLSSHLQASHSHRRMAFSEEAPESGNRPIVRPAFPTDKTHKPRGDSTTSHLAPSGLDGLLAEAANEPLIPKPKAIRKDANIPQRPLYSEVAKQGERTTATGALRTAAPKAIIRPISQRPSQNPLRNESTSQGEIKRAASAESLSNTTTLGKASLPSISKASVATHRAPTDTAPVSSAPMAPAPPVTARTVQPAFDDDIADHEEWDFVDPNEANIPKGTRITTKGKIKDGEKPPVWSPITRPVTRWF</sequence>
<protein>
    <submittedName>
        <fullName evidence="2">Uncharacterized protein</fullName>
    </submittedName>
</protein>
<accession>A0A6A6UBN5</accession>
<feature type="compositionally biased region" description="Polar residues" evidence="1">
    <location>
        <begin position="106"/>
        <end position="117"/>
    </location>
</feature>
<feature type="compositionally biased region" description="Acidic residues" evidence="1">
    <location>
        <begin position="460"/>
        <end position="474"/>
    </location>
</feature>
<feature type="compositionally biased region" description="Polar residues" evidence="1">
    <location>
        <begin position="383"/>
        <end position="398"/>
    </location>
</feature>
<proteinExistence type="predicted"/>
<gene>
    <name evidence="2" type="ORF">BT63DRAFT_266551</name>
</gene>
<dbReference type="AlphaFoldDB" id="A0A6A6UBN5"/>
<evidence type="ECO:0000256" key="1">
    <source>
        <dbReference type="SAM" id="MobiDB-lite"/>
    </source>
</evidence>
<evidence type="ECO:0000313" key="3">
    <source>
        <dbReference type="Proteomes" id="UP000799302"/>
    </source>
</evidence>
<feature type="compositionally biased region" description="Polar residues" evidence="1">
    <location>
        <begin position="73"/>
        <end position="83"/>
    </location>
</feature>
<feature type="compositionally biased region" description="Polar residues" evidence="1">
    <location>
        <begin position="407"/>
        <end position="427"/>
    </location>
</feature>
<reference evidence="2" key="1">
    <citation type="journal article" date="2020" name="Stud. Mycol.">
        <title>101 Dothideomycetes genomes: a test case for predicting lifestyles and emergence of pathogens.</title>
        <authorList>
            <person name="Haridas S."/>
            <person name="Albert R."/>
            <person name="Binder M."/>
            <person name="Bloem J."/>
            <person name="Labutti K."/>
            <person name="Salamov A."/>
            <person name="Andreopoulos B."/>
            <person name="Baker S."/>
            <person name="Barry K."/>
            <person name="Bills G."/>
            <person name="Bluhm B."/>
            <person name="Cannon C."/>
            <person name="Castanera R."/>
            <person name="Culley D."/>
            <person name="Daum C."/>
            <person name="Ezra D."/>
            <person name="Gonzalez J."/>
            <person name="Henrissat B."/>
            <person name="Kuo A."/>
            <person name="Liang C."/>
            <person name="Lipzen A."/>
            <person name="Lutzoni F."/>
            <person name="Magnuson J."/>
            <person name="Mondo S."/>
            <person name="Nolan M."/>
            <person name="Ohm R."/>
            <person name="Pangilinan J."/>
            <person name="Park H.-J."/>
            <person name="Ramirez L."/>
            <person name="Alfaro M."/>
            <person name="Sun H."/>
            <person name="Tritt A."/>
            <person name="Yoshinaga Y."/>
            <person name="Zwiers L.-H."/>
            <person name="Turgeon B."/>
            <person name="Goodwin S."/>
            <person name="Spatafora J."/>
            <person name="Crous P."/>
            <person name="Grigoriev I."/>
        </authorList>
    </citation>
    <scope>NUCLEOTIDE SEQUENCE</scope>
    <source>
        <strain evidence="2">CBS 115976</strain>
    </source>
</reference>
<feature type="region of interest" description="Disordered" evidence="1">
    <location>
        <begin position="352"/>
        <end position="512"/>
    </location>
</feature>
<feature type="compositionally biased region" description="Low complexity" evidence="1">
    <location>
        <begin position="362"/>
        <end position="373"/>
    </location>
</feature>
<organism evidence="2 3">
    <name type="scientific">Microthyrium microscopicum</name>
    <dbReference type="NCBI Taxonomy" id="703497"/>
    <lineage>
        <taxon>Eukaryota</taxon>
        <taxon>Fungi</taxon>
        <taxon>Dikarya</taxon>
        <taxon>Ascomycota</taxon>
        <taxon>Pezizomycotina</taxon>
        <taxon>Dothideomycetes</taxon>
        <taxon>Dothideomycetes incertae sedis</taxon>
        <taxon>Microthyriales</taxon>
        <taxon>Microthyriaceae</taxon>
        <taxon>Microthyrium</taxon>
    </lineage>
</organism>
<evidence type="ECO:0000313" key="2">
    <source>
        <dbReference type="EMBL" id="KAF2669665.1"/>
    </source>
</evidence>